<organism evidence="6 7">
    <name type="scientific">Shimazuella alba</name>
    <dbReference type="NCBI Taxonomy" id="2690964"/>
    <lineage>
        <taxon>Bacteria</taxon>
        <taxon>Bacillati</taxon>
        <taxon>Bacillota</taxon>
        <taxon>Bacilli</taxon>
        <taxon>Bacillales</taxon>
        <taxon>Thermoactinomycetaceae</taxon>
        <taxon>Shimazuella</taxon>
    </lineage>
</organism>
<comment type="cofactor">
    <cofactor evidence="1">
        <name>FAD</name>
        <dbReference type="ChEBI" id="CHEBI:57692"/>
    </cofactor>
</comment>
<protein>
    <submittedName>
        <fullName evidence="6">NAD(P)-binding protein</fullName>
    </submittedName>
</protein>
<keyword evidence="3" id="KW-0560">Oxidoreductase</keyword>
<evidence type="ECO:0000313" key="7">
    <source>
        <dbReference type="Proteomes" id="UP000430692"/>
    </source>
</evidence>
<accession>A0A6I4VXV2</accession>
<dbReference type="SUPFAM" id="SSF54373">
    <property type="entry name" value="FAD-linked reductases, C-terminal domain"/>
    <property type="match status" value="1"/>
</dbReference>
<dbReference type="PANTHER" id="PTHR43563:SF1">
    <property type="entry name" value="AMINE OXIDASE [FLAVIN-CONTAINING] B"/>
    <property type="match status" value="1"/>
</dbReference>
<sequence>MMKRASKFLQLRSSVLQANGAPKTNISRGKQRDPADINSSILSNKHKQESSFGNNPSREIVIVGAGLAGLVCAYRLKKAGIRTKVFEAQNRVGGRCWTERNFFGNNQFFEHGGEFIDSNHKEILRLIEELGLSVVDSTQKVRRDDRTFFYINGTKYTHHELSEDLKEVWPKIVEGLQPDQKRQLDHISIWEWIDKNIPLGHQSQLGKLLDVAYTELFGMDTMEQSSLNLLQLLGNQNKDQFVLFGISDERYRVSGGSDRIIQRLVEELEDQIILESSLVSIKHNSDGRYTLLFQQDHAISEVITDYVALTVPFSILRSRVDYKYAGFSEKKRQVIEELEMGNNTKAHLLFTERYWGLSEEYCDIISDIGYHSIWDATSSQTGNTGILSYYNGGKKALSIQLSEILEHTEALFPSILNCWMGKSHVDRWAENDWTRGSYSMYKVGQYTRFGNWEQQREQNCFFAGEHTSRFSRGYMNGAVETGEQVAQQLLRELRI</sequence>
<dbReference type="InterPro" id="IPR050703">
    <property type="entry name" value="Flavin_MAO"/>
</dbReference>
<feature type="binding site" evidence="4">
    <location>
        <begin position="87"/>
        <end position="88"/>
    </location>
    <ligand>
        <name>FAD</name>
        <dbReference type="ChEBI" id="CHEBI:57692"/>
    </ligand>
</feature>
<dbReference type="PRINTS" id="PR00757">
    <property type="entry name" value="AMINEOXDASEF"/>
</dbReference>
<gene>
    <name evidence="6" type="ORF">GSM42_18590</name>
</gene>
<evidence type="ECO:0000256" key="3">
    <source>
        <dbReference type="ARBA" id="ARBA00023002"/>
    </source>
</evidence>
<evidence type="ECO:0000259" key="5">
    <source>
        <dbReference type="Pfam" id="PF01593"/>
    </source>
</evidence>
<reference evidence="6 7" key="1">
    <citation type="submission" date="2019-12" db="EMBL/GenBank/DDBJ databases">
        <title>Whole-genome analyses of novel actinobacteria.</title>
        <authorList>
            <person name="Sahin N."/>
            <person name="Saygin H."/>
        </authorList>
    </citation>
    <scope>NUCLEOTIDE SEQUENCE [LARGE SCALE GENOMIC DNA]</scope>
    <source>
        <strain evidence="6 7">KC615</strain>
    </source>
</reference>
<feature type="binding site" evidence="4">
    <location>
        <position position="389"/>
    </location>
    <ligand>
        <name>substrate</name>
    </ligand>
</feature>
<dbReference type="InterPro" id="IPR001613">
    <property type="entry name" value="Flavin_amine_oxidase"/>
</dbReference>
<name>A0A6I4VXV2_9BACL</name>
<evidence type="ECO:0000256" key="2">
    <source>
        <dbReference type="ARBA" id="ARBA00005995"/>
    </source>
</evidence>
<evidence type="ECO:0000256" key="1">
    <source>
        <dbReference type="ARBA" id="ARBA00001974"/>
    </source>
</evidence>
<dbReference type="GO" id="GO:0016491">
    <property type="term" value="F:oxidoreductase activity"/>
    <property type="evidence" value="ECO:0007669"/>
    <property type="project" value="UniProtKB-KW"/>
</dbReference>
<dbReference type="AlphaFoldDB" id="A0A6I4VXV2"/>
<comment type="caution">
    <text evidence="6">The sequence shown here is derived from an EMBL/GenBank/DDBJ whole genome shotgun (WGS) entry which is preliminary data.</text>
</comment>
<dbReference type="EMBL" id="WUUL01000017">
    <property type="protein sequence ID" value="MXQ55693.1"/>
    <property type="molecule type" value="Genomic_DNA"/>
</dbReference>
<dbReference type="Gene3D" id="1.10.405.10">
    <property type="entry name" value="Guanine Nucleotide Dissociation Inhibitor, domain 1"/>
    <property type="match status" value="1"/>
</dbReference>
<feature type="domain" description="Amine oxidase" evidence="5">
    <location>
        <begin position="67"/>
        <end position="490"/>
    </location>
</feature>
<comment type="similarity">
    <text evidence="2">Belongs to the flavin monoamine oxidase family.</text>
</comment>
<dbReference type="PANTHER" id="PTHR43563">
    <property type="entry name" value="AMINE OXIDASE"/>
    <property type="match status" value="1"/>
</dbReference>
<dbReference type="Gene3D" id="3.50.50.60">
    <property type="entry name" value="FAD/NAD(P)-binding domain"/>
    <property type="match status" value="1"/>
</dbReference>
<dbReference type="Gene3D" id="3.90.660.10">
    <property type="match status" value="1"/>
</dbReference>
<dbReference type="InterPro" id="IPR036188">
    <property type="entry name" value="FAD/NAD-bd_sf"/>
</dbReference>
<proteinExistence type="inferred from homology"/>
<keyword evidence="7" id="KW-1185">Reference proteome</keyword>
<dbReference type="Pfam" id="PF01593">
    <property type="entry name" value="Amino_oxidase"/>
    <property type="match status" value="1"/>
</dbReference>
<evidence type="ECO:0000313" key="6">
    <source>
        <dbReference type="EMBL" id="MXQ55693.1"/>
    </source>
</evidence>
<evidence type="ECO:0000256" key="4">
    <source>
        <dbReference type="PIRSR" id="PIRSR601613-1"/>
    </source>
</evidence>
<dbReference type="SUPFAM" id="SSF51905">
    <property type="entry name" value="FAD/NAD(P)-binding domain"/>
    <property type="match status" value="1"/>
</dbReference>
<dbReference type="Proteomes" id="UP000430692">
    <property type="component" value="Unassembled WGS sequence"/>
</dbReference>
<dbReference type="InterPro" id="IPR002937">
    <property type="entry name" value="Amino_oxidase"/>
</dbReference>